<dbReference type="InterPro" id="IPR025164">
    <property type="entry name" value="Toastrack_DUF4097"/>
</dbReference>
<comment type="caution">
    <text evidence="3">The sequence shown here is derived from an EMBL/GenBank/DDBJ whole genome shotgun (WGS) entry which is preliminary data.</text>
</comment>
<sequence length="260" mass="26610">MSWRRVAVGVLAVGASALVLAGCDTAPWERKNASDDVSTSSPISKLRVANGSGTVDVKVGDIPNATVHREIQFNGDKPGHTHRVEGDTLVLDPCGQNDCEIDYTIVVPRGTTVTGHTGSGRFLVTGLAAATVKTGAGEIAVRDVPGEVRATTGSGRVALWNTGASVAAETGSGDITGTGLRGATAVKSGSGAIRLTTTAVTDVNADTGSGDVEVTVPQGQYRVRTRTGSGDNRVSVPDVPTAQQQIDVRTQSGNLTVRHG</sequence>
<proteinExistence type="predicted"/>
<feature type="signal peptide" evidence="1">
    <location>
        <begin position="1"/>
        <end position="21"/>
    </location>
</feature>
<dbReference type="Gene3D" id="2.160.20.120">
    <property type="match status" value="1"/>
</dbReference>
<feature type="domain" description="DUF4097" evidence="2">
    <location>
        <begin position="104"/>
        <end position="257"/>
    </location>
</feature>
<dbReference type="RefSeq" id="WP_165401392.1">
    <property type="nucleotide sequence ID" value="NZ_SGWQ01000005.1"/>
</dbReference>
<evidence type="ECO:0000313" key="4">
    <source>
        <dbReference type="Proteomes" id="UP000294257"/>
    </source>
</evidence>
<evidence type="ECO:0000313" key="3">
    <source>
        <dbReference type="EMBL" id="RZS37862.1"/>
    </source>
</evidence>
<protein>
    <submittedName>
        <fullName evidence="3">Putative adhesin</fullName>
    </submittedName>
</protein>
<feature type="chain" id="PRO_5039454663" evidence="1">
    <location>
        <begin position="22"/>
        <end position="260"/>
    </location>
</feature>
<gene>
    <name evidence="3" type="ORF">EV193_105422</name>
</gene>
<dbReference type="EMBL" id="SGWQ01000005">
    <property type="protein sequence ID" value="RZS37862.1"/>
    <property type="molecule type" value="Genomic_DNA"/>
</dbReference>
<dbReference type="Proteomes" id="UP000294257">
    <property type="component" value="Unassembled WGS sequence"/>
</dbReference>
<dbReference type="Pfam" id="PF13349">
    <property type="entry name" value="DUF4097"/>
    <property type="match status" value="1"/>
</dbReference>
<keyword evidence="4" id="KW-1185">Reference proteome</keyword>
<keyword evidence="1" id="KW-0732">Signal</keyword>
<accession>A0A4Q7KR85</accession>
<organism evidence="3 4">
    <name type="scientific">Herbihabitans rhizosphaerae</name>
    <dbReference type="NCBI Taxonomy" id="1872711"/>
    <lineage>
        <taxon>Bacteria</taxon>
        <taxon>Bacillati</taxon>
        <taxon>Actinomycetota</taxon>
        <taxon>Actinomycetes</taxon>
        <taxon>Pseudonocardiales</taxon>
        <taxon>Pseudonocardiaceae</taxon>
        <taxon>Herbihabitans</taxon>
    </lineage>
</organism>
<reference evidence="3 4" key="1">
    <citation type="submission" date="2019-02" db="EMBL/GenBank/DDBJ databases">
        <title>Genomic Encyclopedia of Type Strains, Phase IV (KMG-IV): sequencing the most valuable type-strain genomes for metagenomic binning, comparative biology and taxonomic classification.</title>
        <authorList>
            <person name="Goeker M."/>
        </authorList>
    </citation>
    <scope>NUCLEOTIDE SEQUENCE [LARGE SCALE GENOMIC DNA]</scope>
    <source>
        <strain evidence="3 4">DSM 101727</strain>
    </source>
</reference>
<dbReference type="AlphaFoldDB" id="A0A4Q7KR85"/>
<evidence type="ECO:0000259" key="2">
    <source>
        <dbReference type="Pfam" id="PF13349"/>
    </source>
</evidence>
<evidence type="ECO:0000256" key="1">
    <source>
        <dbReference type="SAM" id="SignalP"/>
    </source>
</evidence>
<name>A0A4Q7KR85_9PSEU</name>
<dbReference type="PROSITE" id="PS51257">
    <property type="entry name" value="PROKAR_LIPOPROTEIN"/>
    <property type="match status" value="1"/>
</dbReference>